<feature type="compositionally biased region" description="Polar residues" evidence="1">
    <location>
        <begin position="79"/>
        <end position="89"/>
    </location>
</feature>
<keyword evidence="4" id="KW-1185">Reference proteome</keyword>
<sequence length="133" mass="14777">MTESMARPGFEFTFPGDSMQSPKPLSTVSPPLLPVNDGGGGPSWGLIIPIIMIGLFLLSVVLCLWWHKWRDKRQTLQISRSGNSAFSRSYRSRGPMDSIRDSTRSTTPLRSSLNEKTGSSSLNNMNRNSNFVK</sequence>
<evidence type="ECO:0000313" key="4">
    <source>
        <dbReference type="Proteomes" id="UP001164746"/>
    </source>
</evidence>
<gene>
    <name evidence="3" type="ORF">MAR_037447</name>
</gene>
<protein>
    <submittedName>
        <fullName evidence="3">Uncharacterized protein</fullName>
    </submittedName>
</protein>
<proteinExistence type="predicted"/>
<feature type="non-terminal residue" evidence="3">
    <location>
        <position position="133"/>
    </location>
</feature>
<reference evidence="3" key="1">
    <citation type="submission" date="2022-11" db="EMBL/GenBank/DDBJ databases">
        <title>Centuries of genome instability and evolution in soft-shell clam transmissible cancer (bioRxiv).</title>
        <authorList>
            <person name="Hart S.F.M."/>
            <person name="Yonemitsu M.A."/>
            <person name="Giersch R.M."/>
            <person name="Beal B.F."/>
            <person name="Arriagada G."/>
            <person name="Davis B.W."/>
            <person name="Ostrander E.A."/>
            <person name="Goff S.P."/>
            <person name="Metzger M.J."/>
        </authorList>
    </citation>
    <scope>NUCLEOTIDE SEQUENCE</scope>
    <source>
        <strain evidence="3">MELC-2E11</strain>
        <tissue evidence="3">Siphon/mantle</tissue>
    </source>
</reference>
<evidence type="ECO:0000313" key="3">
    <source>
        <dbReference type="EMBL" id="WAR23778.1"/>
    </source>
</evidence>
<evidence type="ECO:0000256" key="2">
    <source>
        <dbReference type="SAM" id="Phobius"/>
    </source>
</evidence>
<feature type="region of interest" description="Disordered" evidence="1">
    <location>
        <begin position="1"/>
        <end position="25"/>
    </location>
</feature>
<keyword evidence="2" id="KW-0812">Transmembrane</keyword>
<feature type="compositionally biased region" description="Low complexity" evidence="1">
    <location>
        <begin position="119"/>
        <end position="133"/>
    </location>
</feature>
<feature type="region of interest" description="Disordered" evidence="1">
    <location>
        <begin position="79"/>
        <end position="133"/>
    </location>
</feature>
<evidence type="ECO:0000256" key="1">
    <source>
        <dbReference type="SAM" id="MobiDB-lite"/>
    </source>
</evidence>
<feature type="transmembrane region" description="Helical" evidence="2">
    <location>
        <begin position="44"/>
        <end position="66"/>
    </location>
</feature>
<accession>A0ABY7FNI2</accession>
<name>A0ABY7FNI2_MYAAR</name>
<dbReference type="EMBL" id="CP111024">
    <property type="protein sequence ID" value="WAR23778.1"/>
    <property type="molecule type" value="Genomic_DNA"/>
</dbReference>
<organism evidence="3 4">
    <name type="scientific">Mya arenaria</name>
    <name type="common">Soft-shell clam</name>
    <dbReference type="NCBI Taxonomy" id="6604"/>
    <lineage>
        <taxon>Eukaryota</taxon>
        <taxon>Metazoa</taxon>
        <taxon>Spiralia</taxon>
        <taxon>Lophotrochozoa</taxon>
        <taxon>Mollusca</taxon>
        <taxon>Bivalvia</taxon>
        <taxon>Autobranchia</taxon>
        <taxon>Heteroconchia</taxon>
        <taxon>Euheterodonta</taxon>
        <taxon>Imparidentia</taxon>
        <taxon>Neoheterodontei</taxon>
        <taxon>Myida</taxon>
        <taxon>Myoidea</taxon>
        <taxon>Myidae</taxon>
        <taxon>Mya</taxon>
    </lineage>
</organism>
<dbReference type="Proteomes" id="UP001164746">
    <property type="component" value="Chromosome 13"/>
</dbReference>
<keyword evidence="2" id="KW-0472">Membrane</keyword>
<keyword evidence="2" id="KW-1133">Transmembrane helix</keyword>